<feature type="compositionally biased region" description="Polar residues" evidence="1">
    <location>
        <begin position="164"/>
        <end position="178"/>
    </location>
</feature>
<feature type="compositionally biased region" description="Basic and acidic residues" evidence="1">
    <location>
        <begin position="31"/>
        <end position="42"/>
    </location>
</feature>
<protein>
    <submittedName>
        <fullName evidence="2">Uncharacterized protein</fullName>
    </submittedName>
</protein>
<dbReference type="RefSeq" id="XP_023630931.1">
    <property type="nucleotide sequence ID" value="XM_023775163.1"/>
</dbReference>
<accession>A0A2D3V1K5</accession>
<keyword evidence="3" id="KW-1185">Reference proteome</keyword>
<feature type="compositionally biased region" description="Basic and acidic residues" evidence="1">
    <location>
        <begin position="63"/>
        <end position="72"/>
    </location>
</feature>
<proteinExistence type="predicted"/>
<organism evidence="2 3">
    <name type="scientific">Ramularia collo-cygni</name>
    <dbReference type="NCBI Taxonomy" id="112498"/>
    <lineage>
        <taxon>Eukaryota</taxon>
        <taxon>Fungi</taxon>
        <taxon>Dikarya</taxon>
        <taxon>Ascomycota</taxon>
        <taxon>Pezizomycotina</taxon>
        <taxon>Dothideomycetes</taxon>
        <taxon>Dothideomycetidae</taxon>
        <taxon>Mycosphaerellales</taxon>
        <taxon>Mycosphaerellaceae</taxon>
        <taxon>Ramularia</taxon>
    </lineage>
</organism>
<feature type="compositionally biased region" description="Polar residues" evidence="1">
    <location>
        <begin position="135"/>
        <end position="145"/>
    </location>
</feature>
<name>A0A2D3V1K5_9PEZI</name>
<sequence>MDHRLGGKTVVNGQVVPAPNRGPSGLPHLTAFDRAEIKRKAASDAYEGSDSEGDNSEKAWLNNRDRINYKEMSDEEDDDGNDEDSDYHDVPMPSTTVRHIKRRRTTVPKVGSSGARIEKKAGSKRTKALGKKPQQVATTARNATVSDGKPSRKAPAKEAPRKGSLTSTVSTSAPTRSTTTKEPRLHWTYEMRFVLHQLFKEDVFITKQETGDIFNHLFQVELTQLGFQQAVPYEKMRKAYSDSTRNRVIRDCIKIVADELADEMADESNAASDLRDEMGIEVVYAAELLGIKIGPQEEELVV</sequence>
<feature type="compositionally biased region" description="Acidic residues" evidence="1">
    <location>
        <begin position="73"/>
        <end position="86"/>
    </location>
</feature>
<evidence type="ECO:0000313" key="2">
    <source>
        <dbReference type="EMBL" id="CZT24207.1"/>
    </source>
</evidence>
<dbReference type="Proteomes" id="UP000225277">
    <property type="component" value="Unassembled WGS sequence"/>
</dbReference>
<feature type="region of interest" description="Disordered" evidence="1">
    <location>
        <begin position="1"/>
        <end position="183"/>
    </location>
</feature>
<evidence type="ECO:0000256" key="1">
    <source>
        <dbReference type="SAM" id="MobiDB-lite"/>
    </source>
</evidence>
<evidence type="ECO:0000313" key="3">
    <source>
        <dbReference type="Proteomes" id="UP000225277"/>
    </source>
</evidence>
<gene>
    <name evidence="2" type="ORF">RCC_09924</name>
</gene>
<reference evidence="2 3" key="1">
    <citation type="submission" date="2016-03" db="EMBL/GenBank/DDBJ databases">
        <authorList>
            <person name="Ploux O."/>
        </authorList>
    </citation>
    <scope>NUCLEOTIDE SEQUENCE [LARGE SCALE GENOMIC DNA]</scope>
    <source>
        <strain evidence="2 3">URUG2</strain>
    </source>
</reference>
<dbReference type="GeneID" id="35604984"/>
<dbReference type="EMBL" id="FJUY01000020">
    <property type="protein sequence ID" value="CZT24207.1"/>
    <property type="molecule type" value="Genomic_DNA"/>
</dbReference>
<dbReference type="AlphaFoldDB" id="A0A2D3V1K5"/>